<feature type="non-terminal residue" evidence="1">
    <location>
        <position position="225"/>
    </location>
</feature>
<evidence type="ECO:0000313" key="2">
    <source>
        <dbReference type="Proteomes" id="UP001159428"/>
    </source>
</evidence>
<evidence type="ECO:0000313" key="1">
    <source>
        <dbReference type="EMBL" id="CAH3031454.1"/>
    </source>
</evidence>
<proteinExistence type="predicted"/>
<protein>
    <submittedName>
        <fullName evidence="1">Uncharacterized protein</fullName>
    </submittedName>
</protein>
<comment type="caution">
    <text evidence="1">The sequence shown here is derived from an EMBL/GenBank/DDBJ whole genome shotgun (WGS) entry which is preliminary data.</text>
</comment>
<accession>A0AAU9VMN3</accession>
<sequence>SKVPPAQGFAKITCYEDTRNPQSSSHTNISKESGTKVFKMENLKHEKSQVHVSILKAKKACKKPEETSLVKPLHKALFMILKLSAHFKTLMELTLEKTYTTRSACSEFLSHISDVMKEEVAAKLRQSNLITVMADGGSDFGILEVILVFVRYLNWELGRPSGSGSDIPDTRSTCMTKVTGLEKGEWKEKLAAFRSDGCAVMTGTQNGIWGLLQQDPSTQNVQKYW</sequence>
<gene>
    <name evidence="1" type="ORF">PMEA_00000155</name>
</gene>
<reference evidence="1 2" key="1">
    <citation type="submission" date="2022-05" db="EMBL/GenBank/DDBJ databases">
        <authorList>
            <consortium name="Genoscope - CEA"/>
            <person name="William W."/>
        </authorList>
    </citation>
    <scope>NUCLEOTIDE SEQUENCE [LARGE SCALE GENOMIC DNA]</scope>
</reference>
<keyword evidence="2" id="KW-1185">Reference proteome</keyword>
<name>A0AAU9VMN3_9CNID</name>
<feature type="non-terminal residue" evidence="1">
    <location>
        <position position="1"/>
    </location>
</feature>
<dbReference type="PANTHER" id="PTHR46880">
    <property type="entry name" value="RAS-ASSOCIATING DOMAIN-CONTAINING PROTEIN"/>
    <property type="match status" value="1"/>
</dbReference>
<organism evidence="1 2">
    <name type="scientific">Pocillopora meandrina</name>
    <dbReference type="NCBI Taxonomy" id="46732"/>
    <lineage>
        <taxon>Eukaryota</taxon>
        <taxon>Metazoa</taxon>
        <taxon>Cnidaria</taxon>
        <taxon>Anthozoa</taxon>
        <taxon>Hexacorallia</taxon>
        <taxon>Scleractinia</taxon>
        <taxon>Astrocoeniina</taxon>
        <taxon>Pocilloporidae</taxon>
        <taxon>Pocillopora</taxon>
    </lineage>
</organism>
<dbReference type="AlphaFoldDB" id="A0AAU9VMN3"/>
<dbReference type="PANTHER" id="PTHR46880:SF5">
    <property type="entry name" value="DUF4371 DOMAIN-CONTAINING PROTEIN"/>
    <property type="match status" value="1"/>
</dbReference>
<dbReference type="EMBL" id="CALNXJ010000001">
    <property type="protein sequence ID" value="CAH3031454.1"/>
    <property type="molecule type" value="Genomic_DNA"/>
</dbReference>
<dbReference type="Proteomes" id="UP001159428">
    <property type="component" value="Unassembled WGS sequence"/>
</dbReference>